<dbReference type="Pfam" id="PF00486">
    <property type="entry name" value="Trans_reg_C"/>
    <property type="match status" value="1"/>
</dbReference>
<feature type="DNA-binding region" description="OmpR/PhoB-type" evidence="7">
    <location>
        <begin position="72"/>
        <end position="171"/>
    </location>
</feature>
<keyword evidence="4" id="KW-0804">Transcription</keyword>
<evidence type="ECO:0000256" key="4">
    <source>
        <dbReference type="ARBA" id="ARBA00023163"/>
    </source>
</evidence>
<dbReference type="GO" id="GO:0006355">
    <property type="term" value="P:regulation of DNA-templated transcription"/>
    <property type="evidence" value="ECO:0007669"/>
    <property type="project" value="InterPro"/>
</dbReference>
<dbReference type="InterPro" id="IPR011006">
    <property type="entry name" value="CheY-like_superfamily"/>
</dbReference>
<organism evidence="10 11">
    <name type="scientific">Petrocella atlantisensis</name>
    <dbReference type="NCBI Taxonomy" id="2173034"/>
    <lineage>
        <taxon>Bacteria</taxon>
        <taxon>Bacillati</taxon>
        <taxon>Bacillota</taxon>
        <taxon>Clostridia</taxon>
        <taxon>Lachnospirales</taxon>
        <taxon>Vallitaleaceae</taxon>
        <taxon>Petrocella</taxon>
    </lineage>
</organism>
<dbReference type="GO" id="GO:0005829">
    <property type="term" value="C:cytosol"/>
    <property type="evidence" value="ECO:0007669"/>
    <property type="project" value="TreeGrafter"/>
</dbReference>
<evidence type="ECO:0000256" key="1">
    <source>
        <dbReference type="ARBA" id="ARBA00018672"/>
    </source>
</evidence>
<dbReference type="InterPro" id="IPR001867">
    <property type="entry name" value="OmpR/PhoB-type_DNA-bd"/>
</dbReference>
<dbReference type="InterPro" id="IPR016032">
    <property type="entry name" value="Sig_transdc_resp-reg_C-effctor"/>
</dbReference>
<comment type="function">
    <text evidence="5">May play the central regulatory role in sporulation. It may be an element of the effector pathway responsible for the activation of sporulation genes in response to nutritional stress. Spo0A may act in concert with spo0H (a sigma factor) to control the expression of some genes that are critical to the sporulation process.</text>
</comment>
<dbReference type="GO" id="GO:0032993">
    <property type="term" value="C:protein-DNA complex"/>
    <property type="evidence" value="ECO:0007669"/>
    <property type="project" value="TreeGrafter"/>
</dbReference>
<evidence type="ECO:0000256" key="3">
    <source>
        <dbReference type="ARBA" id="ARBA00023125"/>
    </source>
</evidence>
<dbReference type="InterPro" id="IPR001789">
    <property type="entry name" value="Sig_transdc_resp-reg_receiver"/>
</dbReference>
<dbReference type="GO" id="GO:0000156">
    <property type="term" value="F:phosphorelay response regulator activity"/>
    <property type="evidence" value="ECO:0007669"/>
    <property type="project" value="TreeGrafter"/>
</dbReference>
<evidence type="ECO:0000256" key="2">
    <source>
        <dbReference type="ARBA" id="ARBA00023015"/>
    </source>
</evidence>
<dbReference type="EMBL" id="LR130778">
    <property type="protein sequence ID" value="VDN48659.1"/>
    <property type="molecule type" value="Genomic_DNA"/>
</dbReference>
<protein>
    <recommendedName>
        <fullName evidence="1">Stage 0 sporulation protein A homolog</fullName>
    </recommendedName>
</protein>
<feature type="domain" description="OmpR/PhoB-type" evidence="9">
    <location>
        <begin position="72"/>
        <end position="171"/>
    </location>
</feature>
<dbReference type="SUPFAM" id="SSF52172">
    <property type="entry name" value="CheY-like"/>
    <property type="match status" value="1"/>
</dbReference>
<dbReference type="Gene3D" id="3.40.50.2300">
    <property type="match status" value="1"/>
</dbReference>
<dbReference type="InterPro" id="IPR039420">
    <property type="entry name" value="WalR-like"/>
</dbReference>
<evidence type="ECO:0000256" key="5">
    <source>
        <dbReference type="ARBA" id="ARBA00024867"/>
    </source>
</evidence>
<keyword evidence="11" id="KW-1185">Reference proteome</keyword>
<dbReference type="InterPro" id="IPR036388">
    <property type="entry name" value="WH-like_DNA-bd_sf"/>
</dbReference>
<dbReference type="SMART" id="SM00862">
    <property type="entry name" value="Trans_reg_C"/>
    <property type="match status" value="1"/>
</dbReference>
<evidence type="ECO:0000256" key="6">
    <source>
        <dbReference type="PROSITE-ProRule" id="PRU00169"/>
    </source>
</evidence>
<dbReference type="PANTHER" id="PTHR48111:SF73">
    <property type="entry name" value="ALKALINE PHOSPHATASE SYNTHESIS TRANSCRIPTIONAL REGULATORY PROTEIN PHOP"/>
    <property type="match status" value="1"/>
</dbReference>
<evidence type="ECO:0000256" key="7">
    <source>
        <dbReference type="PROSITE-ProRule" id="PRU01091"/>
    </source>
</evidence>
<dbReference type="CDD" id="cd00383">
    <property type="entry name" value="trans_reg_C"/>
    <property type="match status" value="1"/>
</dbReference>
<gene>
    <name evidence="10" type="ORF">PATL70BA_2756</name>
</gene>
<comment type="caution">
    <text evidence="6">Lacks conserved residue(s) required for the propagation of feature annotation.</text>
</comment>
<dbReference type="AlphaFoldDB" id="A0A3P7S9U4"/>
<dbReference type="KEGG" id="cbar:PATL70BA_2756"/>
<evidence type="ECO:0000259" key="8">
    <source>
        <dbReference type="PROSITE" id="PS50110"/>
    </source>
</evidence>
<dbReference type="Pfam" id="PF00072">
    <property type="entry name" value="Response_reg"/>
    <property type="match status" value="1"/>
</dbReference>
<dbReference type="GO" id="GO:0000976">
    <property type="term" value="F:transcription cis-regulatory region binding"/>
    <property type="evidence" value="ECO:0007669"/>
    <property type="project" value="TreeGrafter"/>
</dbReference>
<evidence type="ECO:0000313" key="10">
    <source>
        <dbReference type="EMBL" id="VDN48659.1"/>
    </source>
</evidence>
<dbReference type="Gene3D" id="6.10.250.690">
    <property type="match status" value="1"/>
</dbReference>
<dbReference type="Proteomes" id="UP000279029">
    <property type="component" value="Chromosome"/>
</dbReference>
<dbReference type="Gene3D" id="1.10.10.10">
    <property type="entry name" value="Winged helix-like DNA-binding domain superfamily/Winged helix DNA-binding domain"/>
    <property type="match status" value="1"/>
</dbReference>
<dbReference type="PROSITE" id="PS50110">
    <property type="entry name" value="RESPONSE_REGULATORY"/>
    <property type="match status" value="1"/>
</dbReference>
<dbReference type="SUPFAM" id="SSF46894">
    <property type="entry name" value="C-terminal effector domain of the bipartite response regulators"/>
    <property type="match status" value="1"/>
</dbReference>
<reference evidence="10 11" key="1">
    <citation type="submission" date="2018-09" db="EMBL/GenBank/DDBJ databases">
        <authorList>
            <person name="Postec A."/>
        </authorList>
    </citation>
    <scope>NUCLEOTIDE SEQUENCE [LARGE SCALE GENOMIC DNA]</scope>
    <source>
        <strain evidence="10">70B-A</strain>
    </source>
</reference>
<keyword evidence="2" id="KW-0805">Transcription regulation</keyword>
<dbReference type="PANTHER" id="PTHR48111">
    <property type="entry name" value="REGULATOR OF RPOS"/>
    <property type="match status" value="1"/>
</dbReference>
<evidence type="ECO:0000313" key="11">
    <source>
        <dbReference type="Proteomes" id="UP000279029"/>
    </source>
</evidence>
<dbReference type="PROSITE" id="PS51755">
    <property type="entry name" value="OMPR_PHOB"/>
    <property type="match status" value="1"/>
</dbReference>
<name>A0A3P7S9U4_9FIRM</name>
<feature type="domain" description="Response regulatory" evidence="8">
    <location>
        <begin position="1"/>
        <end position="63"/>
    </location>
</feature>
<evidence type="ECO:0000259" key="9">
    <source>
        <dbReference type="PROSITE" id="PS51755"/>
    </source>
</evidence>
<proteinExistence type="predicted"/>
<accession>A0A3P7S9U4</accession>
<sequence length="172" mass="19847">MMPGIDGFEVLKEIRKISDVPVIMLTAKKEEIDRIKGFEQGADDYVLKPFSPRELMGRIKVLLKRVYHESETMVYRYKDLSLHIGSMKLYKNQEEITITSAEYGLLCAFFKNQGQVLSREQLIGLAYGQNYDGYDRNVDSYIKRIRQKIETDPKAPEILITKYGAGYMFGGK</sequence>
<keyword evidence="3 7" id="KW-0238">DNA-binding</keyword>